<feature type="region of interest" description="Disordered" evidence="1">
    <location>
        <begin position="1"/>
        <end position="21"/>
    </location>
</feature>
<dbReference type="EMBL" id="JBHUOX010000036">
    <property type="protein sequence ID" value="MFD3003648.1"/>
    <property type="molecule type" value="Genomic_DNA"/>
</dbReference>
<gene>
    <name evidence="2" type="ORF">ACFS7Z_25045</name>
</gene>
<proteinExistence type="predicted"/>
<dbReference type="RefSeq" id="WP_377491446.1">
    <property type="nucleotide sequence ID" value="NZ_JBHUOX010000036.1"/>
</dbReference>
<feature type="region of interest" description="Disordered" evidence="1">
    <location>
        <begin position="47"/>
        <end position="128"/>
    </location>
</feature>
<protein>
    <submittedName>
        <fullName evidence="2">Uncharacterized protein</fullName>
    </submittedName>
</protein>
<reference evidence="3" key="1">
    <citation type="journal article" date="2019" name="Int. J. Syst. Evol. Microbiol.">
        <title>The Global Catalogue of Microorganisms (GCM) 10K type strain sequencing project: providing services to taxonomists for standard genome sequencing and annotation.</title>
        <authorList>
            <consortium name="The Broad Institute Genomics Platform"/>
            <consortium name="The Broad Institute Genome Sequencing Center for Infectious Disease"/>
            <person name="Wu L."/>
            <person name="Ma J."/>
        </authorList>
    </citation>
    <scope>NUCLEOTIDE SEQUENCE [LARGE SCALE GENOMIC DNA]</scope>
    <source>
        <strain evidence="3">KCTC 23984</strain>
    </source>
</reference>
<feature type="compositionally biased region" description="Low complexity" evidence="1">
    <location>
        <begin position="182"/>
        <end position="191"/>
    </location>
</feature>
<evidence type="ECO:0000313" key="3">
    <source>
        <dbReference type="Proteomes" id="UP001597641"/>
    </source>
</evidence>
<dbReference type="Proteomes" id="UP001597641">
    <property type="component" value="Unassembled WGS sequence"/>
</dbReference>
<accession>A0ABW6C7C8</accession>
<evidence type="ECO:0000256" key="1">
    <source>
        <dbReference type="SAM" id="MobiDB-lite"/>
    </source>
</evidence>
<name>A0ABW6C7C8_9BACT</name>
<feature type="compositionally biased region" description="Polar residues" evidence="1">
    <location>
        <begin position="85"/>
        <end position="107"/>
    </location>
</feature>
<keyword evidence="3" id="KW-1185">Reference proteome</keyword>
<evidence type="ECO:0000313" key="2">
    <source>
        <dbReference type="EMBL" id="MFD3003648.1"/>
    </source>
</evidence>
<organism evidence="2 3">
    <name type="scientific">Pontibacter toksunensis</name>
    <dbReference type="NCBI Taxonomy" id="1332631"/>
    <lineage>
        <taxon>Bacteria</taxon>
        <taxon>Pseudomonadati</taxon>
        <taxon>Bacteroidota</taxon>
        <taxon>Cytophagia</taxon>
        <taxon>Cytophagales</taxon>
        <taxon>Hymenobacteraceae</taxon>
        <taxon>Pontibacter</taxon>
    </lineage>
</organism>
<feature type="region of interest" description="Disordered" evidence="1">
    <location>
        <begin position="172"/>
        <end position="191"/>
    </location>
</feature>
<feature type="compositionally biased region" description="Polar residues" evidence="1">
    <location>
        <begin position="65"/>
        <end position="76"/>
    </location>
</feature>
<sequence length="191" mass="21030">MEDPSTPTTPSVKEQVQQLRQKQMPIRKIAQELGVTKYAVETALKELESERLQTLPQTKEEEPRTTGNTAGRTDQTGAGVHPDNGRTTQNESQTLQNHHQTGPQTHPDTVKNAPQEGVLGQQTQQKTAKIRSSYAFSSFQTDYNRFFERFSARHTTGKEPLDTQHFRFTAARAEGPAEKGPVSGAAAGSGV</sequence>
<comment type="caution">
    <text evidence="2">The sequence shown here is derived from an EMBL/GenBank/DDBJ whole genome shotgun (WGS) entry which is preliminary data.</text>
</comment>